<dbReference type="CDD" id="cd03450">
    <property type="entry name" value="NodN"/>
    <property type="match status" value="1"/>
</dbReference>
<accession>A0A7I7MV64</accession>
<dbReference type="Proteomes" id="UP000467236">
    <property type="component" value="Chromosome"/>
</dbReference>
<dbReference type="InterPro" id="IPR039375">
    <property type="entry name" value="NodN-like"/>
</dbReference>
<sequence>MALVDMGVGNQQQPHGFYAYPRAEETAIRTFESVADLAAAVGEAIGQSDWVTIRQDEVNLFADATGDHQWIHVDPQRAASGPFGTTIAHGFMTLALLPRLQQQIYTVKGIKLAINYGLNKVRFPAPVPVGSRVRATSSLVGVEDLGDGAVQATVSTTVEVEGSAKPACVAESIVRYIS</sequence>
<dbReference type="InterPro" id="IPR029069">
    <property type="entry name" value="HotDog_dom_sf"/>
</dbReference>
<dbReference type="Pfam" id="PF01575">
    <property type="entry name" value="MaoC_dehydratas"/>
    <property type="match status" value="1"/>
</dbReference>
<name>A0A7I7MV64_9MYCO</name>
<comment type="similarity">
    <text evidence="1">Belongs to the enoyl-CoA hydratase/isomerase family.</text>
</comment>
<keyword evidence="4" id="KW-1185">Reference proteome</keyword>
<dbReference type="EMBL" id="AP022575">
    <property type="protein sequence ID" value="BBX75762.1"/>
    <property type="molecule type" value="Genomic_DNA"/>
</dbReference>
<evidence type="ECO:0000313" key="3">
    <source>
        <dbReference type="EMBL" id="BBX75762.1"/>
    </source>
</evidence>
<dbReference type="SUPFAM" id="SSF54637">
    <property type="entry name" value="Thioesterase/thiol ester dehydrase-isomerase"/>
    <property type="match status" value="1"/>
</dbReference>
<dbReference type="Gene3D" id="3.10.129.10">
    <property type="entry name" value="Hotdog Thioesterase"/>
    <property type="match status" value="1"/>
</dbReference>
<evidence type="ECO:0000313" key="4">
    <source>
        <dbReference type="Proteomes" id="UP000467236"/>
    </source>
</evidence>
<reference evidence="3 4" key="1">
    <citation type="journal article" date="2019" name="Emerg. Microbes Infect.">
        <title>Comprehensive subspecies identification of 175 nontuberculous mycobacteria species based on 7547 genomic profiles.</title>
        <authorList>
            <person name="Matsumoto Y."/>
            <person name="Kinjo T."/>
            <person name="Motooka D."/>
            <person name="Nabeya D."/>
            <person name="Jung N."/>
            <person name="Uechi K."/>
            <person name="Horii T."/>
            <person name="Iida T."/>
            <person name="Fujita J."/>
            <person name="Nakamura S."/>
        </authorList>
    </citation>
    <scope>NUCLEOTIDE SEQUENCE [LARGE SCALE GENOMIC DNA]</scope>
    <source>
        <strain evidence="3 4">JCM 14233</strain>
    </source>
</reference>
<gene>
    <name evidence="3" type="ORF">MSHI_36680</name>
</gene>
<evidence type="ECO:0000259" key="2">
    <source>
        <dbReference type="Pfam" id="PF01575"/>
    </source>
</evidence>
<dbReference type="InterPro" id="IPR002539">
    <property type="entry name" value="MaoC-like_dom"/>
</dbReference>
<feature type="domain" description="MaoC-like" evidence="2">
    <location>
        <begin position="38"/>
        <end position="158"/>
    </location>
</feature>
<dbReference type="AlphaFoldDB" id="A0A7I7MV64"/>
<protein>
    <submittedName>
        <fullName evidence="3">Putative enoyl-CoA hydratase 1</fullName>
    </submittedName>
</protein>
<evidence type="ECO:0000256" key="1">
    <source>
        <dbReference type="ARBA" id="ARBA00005254"/>
    </source>
</evidence>
<dbReference type="PANTHER" id="PTHR42993">
    <property type="entry name" value="MAOC-LIKE DEHYDRATASE DOMAIN-CONTAINING PROTEIN"/>
    <property type="match status" value="1"/>
</dbReference>
<dbReference type="KEGG" id="mshj:MSHI_36680"/>
<organism evidence="3 4">
    <name type="scientific">Mycobacterium shinjukuense</name>
    <dbReference type="NCBI Taxonomy" id="398694"/>
    <lineage>
        <taxon>Bacteria</taxon>
        <taxon>Bacillati</taxon>
        <taxon>Actinomycetota</taxon>
        <taxon>Actinomycetes</taxon>
        <taxon>Mycobacteriales</taxon>
        <taxon>Mycobacteriaceae</taxon>
        <taxon>Mycobacterium</taxon>
    </lineage>
</organism>
<proteinExistence type="inferred from homology"/>
<dbReference type="PANTHER" id="PTHR42993:SF1">
    <property type="entry name" value="MAOC-LIKE DEHYDRATASE DOMAIN-CONTAINING PROTEIN"/>
    <property type="match status" value="1"/>
</dbReference>